<dbReference type="InterPro" id="IPR013154">
    <property type="entry name" value="ADH-like_N"/>
</dbReference>
<dbReference type="InterPro" id="IPR011032">
    <property type="entry name" value="GroES-like_sf"/>
</dbReference>
<evidence type="ECO:0000259" key="1">
    <source>
        <dbReference type="SMART" id="SM00829"/>
    </source>
</evidence>
<feature type="domain" description="Enoyl reductase (ER)" evidence="1">
    <location>
        <begin position="23"/>
        <end position="353"/>
    </location>
</feature>
<dbReference type="GO" id="GO:0016491">
    <property type="term" value="F:oxidoreductase activity"/>
    <property type="evidence" value="ECO:0007669"/>
    <property type="project" value="InterPro"/>
</dbReference>
<dbReference type="Pfam" id="PF08240">
    <property type="entry name" value="ADH_N"/>
    <property type="match status" value="1"/>
</dbReference>
<dbReference type="PANTHER" id="PTHR45033:SF2">
    <property type="entry name" value="ZINC-TYPE ALCOHOL DEHYDROGENASE-LIKE PROTEIN C1773.06C"/>
    <property type="match status" value="1"/>
</dbReference>
<dbReference type="AlphaFoldDB" id="A0A8H6NF76"/>
<reference evidence="2" key="1">
    <citation type="journal article" date="2020" name="Phytopathology">
        <title>Genome Sequence Resources of Colletotrichum truncatum, C. plurivorum, C. musicola, and C. sojae: Four Species Pathogenic to Soybean (Glycine max).</title>
        <authorList>
            <person name="Rogerio F."/>
            <person name="Boufleur T.R."/>
            <person name="Ciampi-Guillardi M."/>
            <person name="Sukno S.A."/>
            <person name="Thon M.R."/>
            <person name="Massola Junior N.S."/>
            <person name="Baroncelli R."/>
        </authorList>
    </citation>
    <scope>NUCLEOTIDE SEQUENCE</scope>
    <source>
        <strain evidence="2">LFN00145</strain>
    </source>
</reference>
<dbReference type="Proteomes" id="UP000654918">
    <property type="component" value="Unassembled WGS sequence"/>
</dbReference>
<dbReference type="SUPFAM" id="SSF50129">
    <property type="entry name" value="GroES-like"/>
    <property type="match status" value="1"/>
</dbReference>
<dbReference type="Gene3D" id="3.90.180.10">
    <property type="entry name" value="Medium-chain alcohol dehydrogenases, catalytic domain"/>
    <property type="match status" value="1"/>
</dbReference>
<organism evidence="2 3">
    <name type="scientific">Colletotrichum plurivorum</name>
    <dbReference type="NCBI Taxonomy" id="2175906"/>
    <lineage>
        <taxon>Eukaryota</taxon>
        <taxon>Fungi</taxon>
        <taxon>Dikarya</taxon>
        <taxon>Ascomycota</taxon>
        <taxon>Pezizomycotina</taxon>
        <taxon>Sordariomycetes</taxon>
        <taxon>Hypocreomycetidae</taxon>
        <taxon>Glomerellales</taxon>
        <taxon>Glomerellaceae</taxon>
        <taxon>Colletotrichum</taxon>
        <taxon>Colletotrichum orchidearum species complex</taxon>
    </lineage>
</organism>
<dbReference type="SMART" id="SM00829">
    <property type="entry name" value="PKS_ER"/>
    <property type="match status" value="1"/>
</dbReference>
<evidence type="ECO:0000313" key="3">
    <source>
        <dbReference type="Proteomes" id="UP000654918"/>
    </source>
</evidence>
<dbReference type="Gene3D" id="3.40.50.720">
    <property type="entry name" value="NAD(P)-binding Rossmann-like Domain"/>
    <property type="match status" value="1"/>
</dbReference>
<dbReference type="InterPro" id="IPR020843">
    <property type="entry name" value="ER"/>
</dbReference>
<dbReference type="InterPro" id="IPR013149">
    <property type="entry name" value="ADH-like_C"/>
</dbReference>
<name>A0A8H6NF76_9PEZI</name>
<comment type="caution">
    <text evidence="2">The sequence shown here is derived from an EMBL/GenBank/DDBJ whole genome shotgun (WGS) entry which is preliminary data.</text>
</comment>
<sequence length="356" mass="37958">MADHASAAWRIRNHVQGPCTPDAIDQNLSIETVPKPIPQKGQVLVRIHAASLNYRDLLILTSDPRYASGTTIDGLVPLGDGAGVVEELGPGESKWKVGDKVINATNSTWKAGQTQASFDGKISVGSGDVDGVLRRYAVFDEDSLAPLPGNLTFEEGSCLSGAYVSAWNAFFGGPQRLKRGDVVVIQGTGGVSIAALQIAAAVGAVTIAFTTSEDKIDLLRELGATHALNYKDRKNWSEDVLRLTEGRGADHVIDVVGAATIAESIRALRQDGLVSAVGFLSSTEKHDLIPDIVFGAKTIRGLMFGSLGMFRNVSAFVEENGIKPVVAKVFRWEEVKEGYKAMLGQGFVGKIVVKVE</sequence>
<dbReference type="PANTHER" id="PTHR45033">
    <property type="match status" value="1"/>
</dbReference>
<dbReference type="EMBL" id="WIGO01000091">
    <property type="protein sequence ID" value="KAF6830628.1"/>
    <property type="molecule type" value="Genomic_DNA"/>
</dbReference>
<evidence type="ECO:0000313" key="2">
    <source>
        <dbReference type="EMBL" id="KAF6830628.1"/>
    </source>
</evidence>
<keyword evidence="3" id="KW-1185">Reference proteome</keyword>
<proteinExistence type="predicted"/>
<dbReference type="CDD" id="cd08276">
    <property type="entry name" value="MDR7"/>
    <property type="match status" value="1"/>
</dbReference>
<gene>
    <name evidence="2" type="ORF">CPLU01_07211</name>
</gene>
<dbReference type="InterPro" id="IPR036291">
    <property type="entry name" value="NAD(P)-bd_dom_sf"/>
</dbReference>
<dbReference type="InterPro" id="IPR052711">
    <property type="entry name" value="Zinc_ADH-like"/>
</dbReference>
<protein>
    <submittedName>
        <fullName evidence="2">Putative alcohol dehydrogenase</fullName>
    </submittedName>
</protein>
<dbReference type="SUPFAM" id="SSF51735">
    <property type="entry name" value="NAD(P)-binding Rossmann-fold domains"/>
    <property type="match status" value="1"/>
</dbReference>
<accession>A0A8H6NF76</accession>
<dbReference type="Pfam" id="PF00107">
    <property type="entry name" value="ADH_zinc_N"/>
    <property type="match status" value="1"/>
</dbReference>